<dbReference type="Proteomes" id="UP000616201">
    <property type="component" value="Unassembled WGS sequence"/>
</dbReference>
<dbReference type="RefSeq" id="WP_196935432.1">
    <property type="nucleotide sequence ID" value="NZ_MU158698.1"/>
</dbReference>
<dbReference type="InterPro" id="IPR000192">
    <property type="entry name" value="Aminotrans_V_dom"/>
</dbReference>
<dbReference type="Gene3D" id="3.90.1150.10">
    <property type="entry name" value="Aspartate Aminotransferase, domain 1"/>
    <property type="match status" value="1"/>
</dbReference>
<dbReference type="EMBL" id="PRDK01000004">
    <property type="protein sequence ID" value="MBE8713492.1"/>
    <property type="molecule type" value="Genomic_DNA"/>
</dbReference>
<gene>
    <name evidence="3" type="ORF">C4F49_07360</name>
</gene>
<dbReference type="InterPro" id="IPR015424">
    <property type="entry name" value="PyrdxlP-dep_Trfase"/>
</dbReference>
<comment type="caution">
    <text evidence="3">The sequence shown here is derived from an EMBL/GenBank/DDBJ whole genome shotgun (WGS) entry which is preliminary data.</text>
</comment>
<reference evidence="3" key="1">
    <citation type="submission" date="2018-02" db="EMBL/GenBank/DDBJ databases">
        <authorList>
            <person name="Vasarhelyi B.M."/>
            <person name="Deshmukh S."/>
            <person name="Balint B."/>
            <person name="Kukolya J."/>
        </authorList>
    </citation>
    <scope>NUCLEOTIDE SEQUENCE</scope>
    <source>
        <strain evidence="3">KB22</strain>
    </source>
</reference>
<evidence type="ECO:0000313" key="4">
    <source>
        <dbReference type="Proteomes" id="UP000616201"/>
    </source>
</evidence>
<keyword evidence="4" id="KW-1185">Reference proteome</keyword>
<dbReference type="Pfam" id="PF00266">
    <property type="entry name" value="Aminotran_5"/>
    <property type="match status" value="1"/>
</dbReference>
<keyword evidence="1" id="KW-0663">Pyridoxal phosphate</keyword>
<evidence type="ECO:0000259" key="2">
    <source>
        <dbReference type="Pfam" id="PF00266"/>
    </source>
</evidence>
<sequence length="358" mass="40832">MDFKSYFDIPKDLLYFNTPGNGLMPKTNYAWREQRDRDFFNPQDPLREQQGDFIEQVRSKIASFFFTDVHSVFCVPNFSFGFNTLLSGIPSSIPMIIVEGDYPSVNYPVFSRGFSAKTVALDENLEANIEKSILPNTEQILFLSIVQYISGVKIDLSFIQELKHKYPKLLIIGDATQFLGTEKFDFQHAGFDGIGASGYKWLLSGFGNGFMLLNERLRALIYQEAQQKSLPQETMWAGRSILKTYFEPGHIDTLAHGTLLQSLNFLETANLDLIQKHIQGLTEIAYSELNKRDLLLPIAKKRKIQSSLVNIQLNPNLYPKLVESGIRCFPRGSGIRIGIHLYNTEEDLNRLLKIIDQI</sequence>
<protein>
    <submittedName>
        <fullName evidence="3">Aminotransferase V</fullName>
    </submittedName>
</protein>
<name>A0A928UZ54_9SPHI</name>
<dbReference type="AlphaFoldDB" id="A0A928UZ54"/>
<organism evidence="3 4">
    <name type="scientific">Sphingobacterium hungaricum</name>
    <dbReference type="NCBI Taxonomy" id="2082723"/>
    <lineage>
        <taxon>Bacteria</taxon>
        <taxon>Pseudomonadati</taxon>
        <taxon>Bacteroidota</taxon>
        <taxon>Sphingobacteriia</taxon>
        <taxon>Sphingobacteriales</taxon>
        <taxon>Sphingobacteriaceae</taxon>
        <taxon>Sphingobacterium</taxon>
    </lineage>
</organism>
<evidence type="ECO:0000256" key="1">
    <source>
        <dbReference type="ARBA" id="ARBA00022898"/>
    </source>
</evidence>
<feature type="domain" description="Aminotransferase class V" evidence="2">
    <location>
        <begin position="55"/>
        <end position="351"/>
    </location>
</feature>
<accession>A0A928UZ54</accession>
<dbReference type="InterPro" id="IPR015421">
    <property type="entry name" value="PyrdxlP-dep_Trfase_major"/>
</dbReference>
<keyword evidence="3" id="KW-0032">Aminotransferase</keyword>
<dbReference type="Gene3D" id="3.40.640.10">
    <property type="entry name" value="Type I PLP-dependent aspartate aminotransferase-like (Major domain)"/>
    <property type="match status" value="1"/>
</dbReference>
<dbReference type="GO" id="GO:0008483">
    <property type="term" value="F:transaminase activity"/>
    <property type="evidence" value="ECO:0007669"/>
    <property type="project" value="UniProtKB-KW"/>
</dbReference>
<dbReference type="SUPFAM" id="SSF53383">
    <property type="entry name" value="PLP-dependent transferases"/>
    <property type="match status" value="1"/>
</dbReference>
<proteinExistence type="predicted"/>
<keyword evidence="3" id="KW-0808">Transferase</keyword>
<dbReference type="InterPro" id="IPR015422">
    <property type="entry name" value="PyrdxlP-dep_Trfase_small"/>
</dbReference>
<evidence type="ECO:0000313" key="3">
    <source>
        <dbReference type="EMBL" id="MBE8713492.1"/>
    </source>
</evidence>